<proteinExistence type="predicted"/>
<name>A0A0Q3X9E1_AMAAE</name>
<dbReference type="AlphaFoldDB" id="A0A0Q3X9E1"/>
<sequence>MNVAVDLYLGILLLFTNLALILSSIFVRLRGAEGEQPREPPVAKPAQESNPGDQGAGREWLPVEEAKE</sequence>
<keyword evidence="2" id="KW-0812">Transmembrane</keyword>
<protein>
    <submittedName>
        <fullName evidence="3">Uncharacterized protein</fullName>
    </submittedName>
</protein>
<dbReference type="OrthoDB" id="5983600at2759"/>
<feature type="transmembrane region" description="Helical" evidence="2">
    <location>
        <begin position="6"/>
        <end position="29"/>
    </location>
</feature>
<dbReference type="EMBL" id="LMAW01000158">
    <property type="protein sequence ID" value="KQL60333.1"/>
    <property type="molecule type" value="Genomic_DNA"/>
</dbReference>
<evidence type="ECO:0000256" key="1">
    <source>
        <dbReference type="SAM" id="MobiDB-lite"/>
    </source>
</evidence>
<accession>A0A0Q3X9E1</accession>
<dbReference type="Proteomes" id="UP000051836">
    <property type="component" value="Unassembled WGS sequence"/>
</dbReference>
<evidence type="ECO:0000313" key="4">
    <source>
        <dbReference type="Proteomes" id="UP000051836"/>
    </source>
</evidence>
<gene>
    <name evidence="3" type="ORF">AAES_08152</name>
</gene>
<keyword evidence="4" id="KW-1185">Reference proteome</keyword>
<organism evidence="3 4">
    <name type="scientific">Amazona aestiva</name>
    <name type="common">Blue-fronted Amazon parrot</name>
    <dbReference type="NCBI Taxonomy" id="12930"/>
    <lineage>
        <taxon>Eukaryota</taxon>
        <taxon>Metazoa</taxon>
        <taxon>Chordata</taxon>
        <taxon>Craniata</taxon>
        <taxon>Vertebrata</taxon>
        <taxon>Euteleostomi</taxon>
        <taxon>Archelosauria</taxon>
        <taxon>Archosauria</taxon>
        <taxon>Dinosauria</taxon>
        <taxon>Saurischia</taxon>
        <taxon>Theropoda</taxon>
        <taxon>Coelurosauria</taxon>
        <taxon>Aves</taxon>
        <taxon>Neognathae</taxon>
        <taxon>Neoaves</taxon>
        <taxon>Telluraves</taxon>
        <taxon>Australaves</taxon>
        <taxon>Psittaciformes</taxon>
        <taxon>Psittacidae</taxon>
        <taxon>Amazona</taxon>
    </lineage>
</organism>
<reference evidence="3 4" key="1">
    <citation type="submission" date="2015-10" db="EMBL/GenBank/DDBJ databases">
        <authorList>
            <person name="Gilbert D.G."/>
        </authorList>
    </citation>
    <scope>NUCLEOTIDE SEQUENCE [LARGE SCALE GENOMIC DNA]</scope>
    <source>
        <strain evidence="3">FVVF132</strain>
    </source>
</reference>
<feature type="region of interest" description="Disordered" evidence="1">
    <location>
        <begin position="35"/>
        <end position="68"/>
    </location>
</feature>
<keyword evidence="2" id="KW-1133">Transmembrane helix</keyword>
<keyword evidence="2" id="KW-0472">Membrane</keyword>
<evidence type="ECO:0000313" key="3">
    <source>
        <dbReference type="EMBL" id="KQL60333.1"/>
    </source>
</evidence>
<evidence type="ECO:0000256" key="2">
    <source>
        <dbReference type="SAM" id="Phobius"/>
    </source>
</evidence>
<comment type="caution">
    <text evidence="3">The sequence shown here is derived from an EMBL/GenBank/DDBJ whole genome shotgun (WGS) entry which is preliminary data.</text>
</comment>